<dbReference type="Proteomes" id="UP000076761">
    <property type="component" value="Unassembled WGS sequence"/>
</dbReference>
<name>A0A165SUY8_9AGAM</name>
<evidence type="ECO:0000256" key="1">
    <source>
        <dbReference type="SAM" id="MobiDB-lite"/>
    </source>
</evidence>
<proteinExistence type="predicted"/>
<dbReference type="AlphaFoldDB" id="A0A165SUY8"/>
<evidence type="ECO:0000313" key="2">
    <source>
        <dbReference type="EMBL" id="KZT25716.1"/>
    </source>
</evidence>
<evidence type="ECO:0000313" key="3">
    <source>
        <dbReference type="Proteomes" id="UP000076761"/>
    </source>
</evidence>
<reference evidence="2 3" key="1">
    <citation type="journal article" date="2016" name="Mol. Biol. Evol.">
        <title>Comparative Genomics of Early-Diverging Mushroom-Forming Fungi Provides Insights into the Origins of Lignocellulose Decay Capabilities.</title>
        <authorList>
            <person name="Nagy L.G."/>
            <person name="Riley R."/>
            <person name="Tritt A."/>
            <person name="Adam C."/>
            <person name="Daum C."/>
            <person name="Floudas D."/>
            <person name="Sun H."/>
            <person name="Yadav J.S."/>
            <person name="Pangilinan J."/>
            <person name="Larsson K.H."/>
            <person name="Matsuura K."/>
            <person name="Barry K."/>
            <person name="Labutti K."/>
            <person name="Kuo R."/>
            <person name="Ohm R.A."/>
            <person name="Bhattacharya S.S."/>
            <person name="Shirouzu T."/>
            <person name="Yoshinaga Y."/>
            <person name="Martin F.M."/>
            <person name="Grigoriev I.V."/>
            <person name="Hibbett D.S."/>
        </authorList>
    </citation>
    <scope>NUCLEOTIDE SEQUENCE [LARGE SCALE GENOMIC DNA]</scope>
    <source>
        <strain evidence="2 3">HHB14362 ss-1</strain>
    </source>
</reference>
<dbReference type="InParanoid" id="A0A165SUY8"/>
<organism evidence="2 3">
    <name type="scientific">Neolentinus lepideus HHB14362 ss-1</name>
    <dbReference type="NCBI Taxonomy" id="1314782"/>
    <lineage>
        <taxon>Eukaryota</taxon>
        <taxon>Fungi</taxon>
        <taxon>Dikarya</taxon>
        <taxon>Basidiomycota</taxon>
        <taxon>Agaricomycotina</taxon>
        <taxon>Agaricomycetes</taxon>
        <taxon>Gloeophyllales</taxon>
        <taxon>Gloeophyllaceae</taxon>
        <taxon>Neolentinus</taxon>
    </lineage>
</organism>
<accession>A0A165SUY8</accession>
<sequence>MLCMWTSTREDDLAGVMACGVFAGHSGCTSVPRTLHKCPEYTQAAQVPREHSGCTGIPRTPHNYPENTAQLSREHCTNYSILLYTSSQSQNQTSATQQTASQSQRSKPHHSLNAANRITVSTQQTASQSQRAAPWCRSLPRFLGCGGGRTRRRECH</sequence>
<feature type="compositionally biased region" description="Low complexity" evidence="1">
    <location>
        <begin position="89"/>
        <end position="105"/>
    </location>
</feature>
<gene>
    <name evidence="2" type="ORF">NEOLEDRAFT_335717</name>
</gene>
<keyword evidence="3" id="KW-1185">Reference proteome</keyword>
<dbReference type="EMBL" id="KV425570">
    <property type="protein sequence ID" value="KZT25716.1"/>
    <property type="molecule type" value="Genomic_DNA"/>
</dbReference>
<protein>
    <submittedName>
        <fullName evidence="2">Uncharacterized protein</fullName>
    </submittedName>
</protein>
<feature type="region of interest" description="Disordered" evidence="1">
    <location>
        <begin position="89"/>
        <end position="111"/>
    </location>
</feature>